<evidence type="ECO:0000256" key="2">
    <source>
        <dbReference type="ARBA" id="ARBA00022741"/>
    </source>
</evidence>
<proteinExistence type="predicted"/>
<dbReference type="PANTHER" id="PTHR12835">
    <property type="entry name" value="BIOTIN PROTEIN LIGASE"/>
    <property type="match status" value="1"/>
</dbReference>
<evidence type="ECO:0000256" key="3">
    <source>
        <dbReference type="ARBA" id="ARBA00022840"/>
    </source>
</evidence>
<evidence type="ECO:0000313" key="7">
    <source>
        <dbReference type="EMBL" id="HDY59337.1"/>
    </source>
</evidence>
<dbReference type="Pfam" id="PF02237">
    <property type="entry name" value="BPL_C"/>
    <property type="match status" value="1"/>
</dbReference>
<dbReference type="InterPro" id="IPR004408">
    <property type="entry name" value="Biotin_CoA_COase_ligase"/>
</dbReference>
<keyword evidence="2" id="KW-0547">Nucleotide-binding</keyword>
<dbReference type="GO" id="GO:0005737">
    <property type="term" value="C:cytoplasm"/>
    <property type="evidence" value="ECO:0007669"/>
    <property type="project" value="TreeGrafter"/>
</dbReference>
<comment type="caution">
    <text evidence="7">The sequence shown here is derived from an EMBL/GenBank/DDBJ whole genome shotgun (WGS) entry which is preliminary data.</text>
</comment>
<name>A0A7V0Z623_UNCW3</name>
<dbReference type="InterPro" id="IPR003142">
    <property type="entry name" value="BPL_C"/>
</dbReference>
<dbReference type="NCBIfam" id="TIGR00121">
    <property type="entry name" value="birA_ligase"/>
    <property type="match status" value="1"/>
</dbReference>
<evidence type="ECO:0000256" key="1">
    <source>
        <dbReference type="ARBA" id="ARBA00022598"/>
    </source>
</evidence>
<keyword evidence="3" id="KW-0067">ATP-binding</keyword>
<dbReference type="SUPFAM" id="SSF50037">
    <property type="entry name" value="C-terminal domain of transcriptional repressors"/>
    <property type="match status" value="1"/>
</dbReference>
<dbReference type="Pfam" id="PF03099">
    <property type="entry name" value="BPL_LplA_LipB"/>
    <property type="match status" value="1"/>
</dbReference>
<gene>
    <name evidence="7" type="ORF">ENP86_07290</name>
</gene>
<dbReference type="InterPro" id="IPR045864">
    <property type="entry name" value="aa-tRNA-synth_II/BPL/LPL"/>
</dbReference>
<dbReference type="CDD" id="cd16442">
    <property type="entry name" value="BPL"/>
    <property type="match status" value="1"/>
</dbReference>
<reference evidence="7" key="1">
    <citation type="journal article" date="2020" name="mSystems">
        <title>Genome- and Community-Level Interaction Insights into Carbon Utilization and Element Cycling Functions of Hydrothermarchaeota in Hydrothermal Sediment.</title>
        <authorList>
            <person name="Zhou Z."/>
            <person name="Liu Y."/>
            <person name="Xu W."/>
            <person name="Pan J."/>
            <person name="Luo Z.H."/>
            <person name="Li M."/>
        </authorList>
    </citation>
    <scope>NUCLEOTIDE SEQUENCE [LARGE SCALE GENOMIC DNA]</scope>
    <source>
        <strain evidence="7">SpSt-258</strain>
    </source>
</reference>
<dbReference type="GO" id="GO:0004077">
    <property type="term" value="F:biotin--[biotin carboxyl-carrier protein] ligase activity"/>
    <property type="evidence" value="ECO:0007669"/>
    <property type="project" value="UniProtKB-EC"/>
</dbReference>
<evidence type="ECO:0000256" key="5">
    <source>
        <dbReference type="ARBA" id="ARBA00024227"/>
    </source>
</evidence>
<dbReference type="InterPro" id="IPR004143">
    <property type="entry name" value="BPL_LPL_catalytic"/>
</dbReference>
<keyword evidence="4" id="KW-0092">Biotin</keyword>
<dbReference type="GO" id="GO:0005524">
    <property type="term" value="F:ATP binding"/>
    <property type="evidence" value="ECO:0007669"/>
    <property type="project" value="UniProtKB-KW"/>
</dbReference>
<dbReference type="PANTHER" id="PTHR12835:SF5">
    <property type="entry name" value="BIOTIN--PROTEIN LIGASE"/>
    <property type="match status" value="1"/>
</dbReference>
<evidence type="ECO:0000256" key="4">
    <source>
        <dbReference type="ARBA" id="ARBA00023267"/>
    </source>
</evidence>
<organism evidence="7">
    <name type="scientific">candidate division WOR-3 bacterium</name>
    <dbReference type="NCBI Taxonomy" id="2052148"/>
    <lineage>
        <taxon>Bacteria</taxon>
        <taxon>Bacteria division WOR-3</taxon>
    </lineage>
</organism>
<dbReference type="EMBL" id="DSKY01000020">
    <property type="protein sequence ID" value="HDY59337.1"/>
    <property type="molecule type" value="Genomic_DNA"/>
</dbReference>
<keyword evidence="1 7" id="KW-0436">Ligase</keyword>
<feature type="domain" description="BPL/LPL catalytic" evidence="6">
    <location>
        <begin position="1"/>
        <end position="170"/>
    </location>
</feature>
<accession>A0A7V0Z623</accession>
<dbReference type="Gene3D" id="2.30.30.100">
    <property type="match status" value="1"/>
</dbReference>
<protein>
    <recommendedName>
        <fullName evidence="5">biotin--[biotin carboxyl-carrier protein] ligase</fullName>
        <ecNumber evidence="5">6.3.4.15</ecNumber>
    </recommendedName>
</protein>
<dbReference type="Gene3D" id="3.30.930.10">
    <property type="entry name" value="Bira Bifunctional Protein, Domain 2"/>
    <property type="match status" value="1"/>
</dbReference>
<sequence length="242" mass="27160">MVIGSKLYYLDEVDSTNEYAKRNLDKATEGMVVLADTQTAGKGRHDRHWYSPDGGVYLSVILFTDKPLLIPILSGVAICDTFYTNYNILLGIKWPNDILLNKKKVGGVLVEIVEPAVIVGIGINLNITEFPEELKQTASSIFIETKKRLDKMMVYNDLCRELDDNYQMLKDNKASEILQKWRNYTIMFGKTVQIETPEKVVIGRVIDIAGNGALVIMLPDGKIERVLAGECMIVKECKADIP</sequence>
<dbReference type="EC" id="6.3.4.15" evidence="5"/>
<evidence type="ECO:0000259" key="6">
    <source>
        <dbReference type="PROSITE" id="PS51733"/>
    </source>
</evidence>
<dbReference type="PROSITE" id="PS51733">
    <property type="entry name" value="BPL_LPL_CATALYTIC"/>
    <property type="match status" value="1"/>
</dbReference>
<dbReference type="SUPFAM" id="SSF55681">
    <property type="entry name" value="Class II aaRS and biotin synthetases"/>
    <property type="match status" value="1"/>
</dbReference>
<dbReference type="AlphaFoldDB" id="A0A7V0Z623"/>
<dbReference type="InterPro" id="IPR008988">
    <property type="entry name" value="Transcriptional_repressor_C"/>
</dbReference>